<evidence type="ECO:0000256" key="2">
    <source>
        <dbReference type="ARBA" id="ARBA00022428"/>
    </source>
</evidence>
<dbReference type="Pfam" id="PF01040">
    <property type="entry name" value="UbiA"/>
    <property type="match status" value="1"/>
</dbReference>
<keyword evidence="5 8" id="KW-0812">Transmembrane</keyword>
<keyword evidence="7 8" id="KW-0472">Membrane</keyword>
<protein>
    <recommendedName>
        <fullName evidence="8 9">1,4-dihydroxy-2-naphthoate octaprenyltransferase</fullName>
        <shortName evidence="8">DHNA-octaprenyltransferase</shortName>
        <ecNumber evidence="8 9">2.5.1.74</ecNumber>
    </recommendedName>
</protein>
<dbReference type="PANTHER" id="PTHR13929">
    <property type="entry name" value="1,4-DIHYDROXY-2-NAPHTHOATE OCTAPRENYLTRANSFERASE"/>
    <property type="match status" value="1"/>
</dbReference>
<evidence type="ECO:0000256" key="3">
    <source>
        <dbReference type="ARBA" id="ARBA00022475"/>
    </source>
</evidence>
<dbReference type="GO" id="GO:0009234">
    <property type="term" value="P:menaquinone biosynthetic process"/>
    <property type="evidence" value="ECO:0007669"/>
    <property type="project" value="UniProtKB-UniRule"/>
</dbReference>
<evidence type="ECO:0000256" key="5">
    <source>
        <dbReference type="ARBA" id="ARBA00022692"/>
    </source>
</evidence>
<dbReference type="Proteomes" id="UP000823635">
    <property type="component" value="Unassembled WGS sequence"/>
</dbReference>
<keyword evidence="3 8" id="KW-1003">Cell membrane</keyword>
<evidence type="ECO:0000313" key="10">
    <source>
        <dbReference type="EMBL" id="MBO8428985.1"/>
    </source>
</evidence>
<comment type="similarity">
    <text evidence="8">Belongs to the MenA family. Type 1 subfamily.</text>
</comment>
<gene>
    <name evidence="8 10" type="primary">menA</name>
    <name evidence="10" type="ORF">IAC68_03510</name>
</gene>
<feature type="transmembrane region" description="Helical" evidence="8">
    <location>
        <begin position="125"/>
        <end position="142"/>
    </location>
</feature>
<comment type="subcellular location">
    <subcellularLocation>
        <location evidence="8">Cell membrane</location>
        <topology evidence="8">Multi-pass membrane protein</topology>
    </subcellularLocation>
    <subcellularLocation>
        <location evidence="1">Membrane</location>
        <topology evidence="1">Multi-pass membrane protein</topology>
    </subcellularLocation>
</comment>
<dbReference type="InterPro" id="IPR004657">
    <property type="entry name" value="MenA"/>
</dbReference>
<evidence type="ECO:0000313" key="11">
    <source>
        <dbReference type="Proteomes" id="UP000823635"/>
    </source>
</evidence>
<keyword evidence="6 8" id="KW-1133">Transmembrane helix</keyword>
<comment type="function">
    <text evidence="8">Conversion of 1,4-dihydroxy-2-naphthoate (DHNA) to demethylmenaquinone (DMK).</text>
</comment>
<evidence type="ECO:0000256" key="9">
    <source>
        <dbReference type="NCBIfam" id="TIGR00751"/>
    </source>
</evidence>
<dbReference type="EC" id="2.5.1.74" evidence="8 9"/>
<dbReference type="InterPro" id="IPR044878">
    <property type="entry name" value="UbiA_sf"/>
</dbReference>
<evidence type="ECO:0000256" key="8">
    <source>
        <dbReference type="HAMAP-Rule" id="MF_01937"/>
    </source>
</evidence>
<keyword evidence="4 8" id="KW-0808">Transferase</keyword>
<dbReference type="Gene3D" id="1.10.357.140">
    <property type="entry name" value="UbiA prenyltransferase"/>
    <property type="match status" value="1"/>
</dbReference>
<keyword evidence="2 8" id="KW-0474">Menaquinone biosynthesis</keyword>
<dbReference type="EMBL" id="JADINB010000079">
    <property type="protein sequence ID" value="MBO8428985.1"/>
    <property type="molecule type" value="Genomic_DNA"/>
</dbReference>
<accession>A0A9D9DLV4</accession>
<evidence type="ECO:0000256" key="7">
    <source>
        <dbReference type="ARBA" id="ARBA00023136"/>
    </source>
</evidence>
<reference evidence="10" key="2">
    <citation type="journal article" date="2021" name="PeerJ">
        <title>Extensive microbial diversity within the chicken gut microbiome revealed by metagenomics and culture.</title>
        <authorList>
            <person name="Gilroy R."/>
            <person name="Ravi A."/>
            <person name="Getino M."/>
            <person name="Pursley I."/>
            <person name="Horton D.L."/>
            <person name="Alikhan N.F."/>
            <person name="Baker D."/>
            <person name="Gharbi K."/>
            <person name="Hall N."/>
            <person name="Watson M."/>
            <person name="Adriaenssens E.M."/>
            <person name="Foster-Nyarko E."/>
            <person name="Jarju S."/>
            <person name="Secka A."/>
            <person name="Antonio M."/>
            <person name="Oren A."/>
            <person name="Chaudhuri R.R."/>
            <person name="La Ragione R."/>
            <person name="Hildebrand F."/>
            <person name="Pallen M.J."/>
        </authorList>
    </citation>
    <scope>NUCLEOTIDE SEQUENCE</scope>
    <source>
        <strain evidence="10">15467</strain>
    </source>
</reference>
<evidence type="ECO:0000256" key="1">
    <source>
        <dbReference type="ARBA" id="ARBA00004141"/>
    </source>
</evidence>
<dbReference type="GO" id="GO:0005886">
    <property type="term" value="C:plasma membrane"/>
    <property type="evidence" value="ECO:0007669"/>
    <property type="project" value="UniProtKB-SubCell"/>
</dbReference>
<feature type="transmembrane region" description="Helical" evidence="8">
    <location>
        <begin position="102"/>
        <end position="119"/>
    </location>
</feature>
<organism evidence="10 11">
    <name type="scientific">Candidatus Egerieousia excrementavium</name>
    <dbReference type="NCBI Taxonomy" id="2840778"/>
    <lineage>
        <taxon>Bacteria</taxon>
        <taxon>Pseudomonadati</taxon>
        <taxon>Bacteroidota</taxon>
        <taxon>Bacteroidia</taxon>
        <taxon>Bacteroidales</taxon>
        <taxon>Candidatus Egerieousia</taxon>
    </lineage>
</organism>
<dbReference type="AlphaFoldDB" id="A0A9D9DLV4"/>
<feature type="transmembrane region" description="Helical" evidence="8">
    <location>
        <begin position="227"/>
        <end position="258"/>
    </location>
</feature>
<proteinExistence type="inferred from homology"/>
<comment type="caution">
    <text evidence="10">The sequence shown here is derived from an EMBL/GenBank/DDBJ whole genome shotgun (WGS) entry which is preliminary data.</text>
</comment>
<feature type="transmembrane region" description="Helical" evidence="8">
    <location>
        <begin position="45"/>
        <end position="66"/>
    </location>
</feature>
<name>A0A9D9DLV4_9BACT</name>
<sequence>MTEEKQIRPNSFRAWVLALRPKTLSAAAAPVLIAVSLAFCDSRFAFAPALLALLFASGMQIAANFINDLLDYTKGTDSKGERIGPKRVCAEGWIDIKHMKRGIAVAVTLSSLIGLSLLFYAGYELVFIGIACILFAYLYSGGPYPLSYIGMGDLLVLLFFGIVPVTVTYYILAGYITSTAAITALSCGLIVDTILVMNNYRDFHGDRESNKKTLVVLLGSQKAGRRLFLLTGLAGALLPLYGLGTGYCCAALLPMLYIPLHFTVWRKMKTKSGRALNPIFGETSRNVVIFTFLQCAGFILDSYL</sequence>
<dbReference type="PANTHER" id="PTHR13929:SF0">
    <property type="entry name" value="UBIA PRENYLTRANSFERASE DOMAIN-CONTAINING PROTEIN 1"/>
    <property type="match status" value="1"/>
</dbReference>
<dbReference type="HAMAP" id="MF_01937">
    <property type="entry name" value="MenA_1"/>
    <property type="match status" value="1"/>
</dbReference>
<dbReference type="GO" id="GO:0042371">
    <property type="term" value="P:vitamin K biosynthetic process"/>
    <property type="evidence" value="ECO:0007669"/>
    <property type="project" value="TreeGrafter"/>
</dbReference>
<dbReference type="NCBIfam" id="TIGR00751">
    <property type="entry name" value="menA"/>
    <property type="match status" value="1"/>
</dbReference>
<dbReference type="InterPro" id="IPR026046">
    <property type="entry name" value="UBIAD1"/>
</dbReference>
<comment type="catalytic activity">
    <reaction evidence="8">
        <text>an all-trans-polyprenyl diphosphate + 1,4-dihydroxy-2-naphthoate + H(+) = a 2-demethylmenaquinol + CO2 + diphosphate</text>
        <dbReference type="Rhea" id="RHEA:26478"/>
        <dbReference type="Rhea" id="RHEA-COMP:9563"/>
        <dbReference type="Rhea" id="RHEA-COMP:9564"/>
        <dbReference type="ChEBI" id="CHEBI:11173"/>
        <dbReference type="ChEBI" id="CHEBI:15378"/>
        <dbReference type="ChEBI" id="CHEBI:16526"/>
        <dbReference type="ChEBI" id="CHEBI:33019"/>
        <dbReference type="ChEBI" id="CHEBI:55437"/>
        <dbReference type="ChEBI" id="CHEBI:58914"/>
        <dbReference type="EC" id="2.5.1.74"/>
    </reaction>
</comment>
<reference evidence="10" key="1">
    <citation type="submission" date="2020-10" db="EMBL/GenBank/DDBJ databases">
        <authorList>
            <person name="Gilroy R."/>
        </authorList>
    </citation>
    <scope>NUCLEOTIDE SEQUENCE</scope>
    <source>
        <strain evidence="10">15467</strain>
    </source>
</reference>
<dbReference type="InterPro" id="IPR000537">
    <property type="entry name" value="UbiA_prenyltransferase"/>
</dbReference>
<dbReference type="PIRSF" id="PIRSF005355">
    <property type="entry name" value="UBIAD1"/>
    <property type="match status" value="1"/>
</dbReference>
<feature type="transmembrane region" description="Helical" evidence="8">
    <location>
        <begin position="21"/>
        <end position="39"/>
    </location>
</feature>
<evidence type="ECO:0000256" key="4">
    <source>
        <dbReference type="ARBA" id="ARBA00022679"/>
    </source>
</evidence>
<dbReference type="GO" id="GO:0046428">
    <property type="term" value="F:1,4-dihydroxy-2-naphthoate polyprenyltransferase activity"/>
    <property type="evidence" value="ECO:0007669"/>
    <property type="project" value="UniProtKB-UniRule"/>
</dbReference>
<feature type="transmembrane region" description="Helical" evidence="8">
    <location>
        <begin position="154"/>
        <end position="172"/>
    </location>
</feature>
<evidence type="ECO:0000256" key="6">
    <source>
        <dbReference type="ARBA" id="ARBA00022989"/>
    </source>
</evidence>
<comment type="pathway">
    <text evidence="8">Quinol/quinone metabolism; menaquinone biosynthesis; menaquinol from 1,4-dihydroxy-2-naphthoate: step 1/2.</text>
</comment>
<dbReference type="CDD" id="cd13962">
    <property type="entry name" value="PT_UbiA_UBIAD1"/>
    <property type="match status" value="1"/>
</dbReference>